<dbReference type="EMBL" id="CP053980">
    <property type="protein sequence ID" value="QKH23899.1"/>
    <property type="molecule type" value="Genomic_DNA"/>
</dbReference>
<dbReference type="Proteomes" id="UP000031876">
    <property type="component" value="Chromosome"/>
</dbReference>
<evidence type="ECO:0000313" key="1">
    <source>
        <dbReference type="EMBL" id="AJG79300.1"/>
    </source>
</evidence>
<evidence type="ECO:0000313" key="2">
    <source>
        <dbReference type="EMBL" id="QKH23899.1"/>
    </source>
</evidence>
<reference evidence="2 4" key="2">
    <citation type="submission" date="2020-05" db="EMBL/GenBank/DDBJ databases">
        <title>FDA dAtabase for Regulatory Grade micrObial Sequences (FDA-ARGOS): Supporting development and validation of Infectious Disease Dx tests.</title>
        <authorList>
            <person name="Nelson B."/>
            <person name="Plummer A."/>
            <person name="Tallon L."/>
            <person name="Sadzewicz L."/>
            <person name="Zhao X."/>
            <person name="Vavikolanu K."/>
            <person name="Mehta A."/>
            <person name="Aluvathingal J."/>
            <person name="Nadendla S."/>
            <person name="Myers T."/>
            <person name="Yan Y."/>
            <person name="Sichtig H."/>
        </authorList>
    </citation>
    <scope>NUCLEOTIDE SEQUENCE [LARGE SCALE GENOMIC DNA]</scope>
    <source>
        <strain evidence="2 4">FDAARGOS_795</strain>
    </source>
</reference>
<accession>A0A0B5XJC7</accession>
<dbReference type="AlphaFoldDB" id="A0A0B5XJC7"/>
<name>A0A0B5XJC7_BACTU</name>
<dbReference type="RefSeq" id="WP_001231192.1">
    <property type="nucleotide sequence ID" value="NZ_CP009335.1"/>
</dbReference>
<evidence type="ECO:0000313" key="4">
    <source>
        <dbReference type="Proteomes" id="UP000501107"/>
    </source>
</evidence>
<protein>
    <submittedName>
        <fullName evidence="1">ComG operon 7 family protein</fullName>
    </submittedName>
    <submittedName>
        <fullName evidence="2">Competence protein ComG</fullName>
    </submittedName>
</protein>
<reference evidence="1 3" key="1">
    <citation type="journal article" date="2015" name="Genome Announc.">
        <title>Complete genome sequences for 35 biothreat assay-relevant bacillus species.</title>
        <authorList>
            <person name="Johnson S.L."/>
            <person name="Daligault H.E."/>
            <person name="Davenport K.W."/>
            <person name="Jaissle J."/>
            <person name="Frey K.G."/>
            <person name="Ladner J.T."/>
            <person name="Broomall S.M."/>
            <person name="Bishop-Lilly K.A."/>
            <person name="Bruce D.C."/>
            <person name="Gibbons H.S."/>
            <person name="Coyne S.R."/>
            <person name="Lo C.C."/>
            <person name="Meincke L."/>
            <person name="Munk A.C."/>
            <person name="Koroleva G.I."/>
            <person name="Rosenzweig C.N."/>
            <person name="Palacios G.F."/>
            <person name="Redden C.L."/>
            <person name="Minogue T.D."/>
            <person name="Chain P.S."/>
        </authorList>
    </citation>
    <scope>NUCLEOTIDE SEQUENCE [LARGE SCALE GENOMIC DNA]</scope>
    <source>
        <strain evidence="1 3">HD1011</strain>
    </source>
</reference>
<evidence type="ECO:0000313" key="3">
    <source>
        <dbReference type="Proteomes" id="UP000031876"/>
    </source>
</evidence>
<proteinExistence type="predicted"/>
<dbReference type="InterPro" id="IPR020372">
    <property type="entry name" value="Competence_ComGG"/>
</dbReference>
<dbReference type="KEGG" id="btw:BF38_5403"/>
<dbReference type="EMBL" id="CP009335">
    <property type="protein sequence ID" value="AJG79300.1"/>
    <property type="molecule type" value="Genomic_DNA"/>
</dbReference>
<sequence length="123" mass="14896">MRKQDGFTMPGTIIFLVLLTSFFVYETNMLLIDKKFYTEIEQKFVLEELLNRSITNIKKDLKKKEKEDTFFFPYEKGEARGNYVFENDVILVSLQCKIKQEVFYKVSFRYRKKDEKIFDWIEG</sequence>
<organism evidence="2 4">
    <name type="scientific">Bacillus thuringiensis</name>
    <dbReference type="NCBI Taxonomy" id="1428"/>
    <lineage>
        <taxon>Bacteria</taxon>
        <taxon>Bacillati</taxon>
        <taxon>Bacillota</taxon>
        <taxon>Bacilli</taxon>
        <taxon>Bacillales</taxon>
        <taxon>Bacillaceae</taxon>
        <taxon>Bacillus</taxon>
        <taxon>Bacillus cereus group</taxon>
    </lineage>
</organism>
<gene>
    <name evidence="1" type="ORF">BF38_5403</name>
    <name evidence="2" type="ORF">FOC89_07745</name>
</gene>
<dbReference type="Proteomes" id="UP000501107">
    <property type="component" value="Chromosome"/>
</dbReference>
<dbReference type="Pfam" id="PF14173">
    <property type="entry name" value="ComGG"/>
    <property type="match status" value="1"/>
</dbReference>